<dbReference type="PANTHER" id="PTHR30289:SF1">
    <property type="entry name" value="PEBP (PHOSPHATIDYLETHANOLAMINE-BINDING PROTEIN) FAMILY PROTEIN"/>
    <property type="match status" value="1"/>
</dbReference>
<dbReference type="SUPFAM" id="SSF49777">
    <property type="entry name" value="PEBP-like"/>
    <property type="match status" value="1"/>
</dbReference>
<dbReference type="CDD" id="cd00865">
    <property type="entry name" value="PEBP_bact_arch"/>
    <property type="match status" value="1"/>
</dbReference>
<organism evidence="1 2">
    <name type="scientific">Caulobacter rhizosphaerae</name>
    <dbReference type="NCBI Taxonomy" id="2010972"/>
    <lineage>
        <taxon>Bacteria</taxon>
        <taxon>Pseudomonadati</taxon>
        <taxon>Pseudomonadota</taxon>
        <taxon>Alphaproteobacteria</taxon>
        <taxon>Caulobacterales</taxon>
        <taxon>Caulobacteraceae</taxon>
        <taxon>Caulobacter</taxon>
    </lineage>
</organism>
<reference evidence="1 2" key="1">
    <citation type="submission" date="2023-07" db="EMBL/GenBank/DDBJ databases">
        <title>Sorghum-associated microbial communities from plants grown in Nebraska, USA.</title>
        <authorList>
            <person name="Schachtman D."/>
        </authorList>
    </citation>
    <scope>NUCLEOTIDE SEQUENCE [LARGE SCALE GENOMIC DNA]</scope>
    <source>
        <strain evidence="1 2">DS2154</strain>
    </source>
</reference>
<keyword evidence="1" id="KW-0649">Protein kinase inhibitor</keyword>
<comment type="caution">
    <text evidence="1">The sequence shown here is derived from an EMBL/GenBank/DDBJ whole genome shotgun (WGS) entry which is preliminary data.</text>
</comment>
<keyword evidence="2" id="KW-1185">Reference proteome</keyword>
<dbReference type="InterPro" id="IPR036610">
    <property type="entry name" value="PEBP-like_sf"/>
</dbReference>
<evidence type="ECO:0000313" key="2">
    <source>
        <dbReference type="Proteomes" id="UP001262754"/>
    </source>
</evidence>
<dbReference type="Gene3D" id="3.90.280.10">
    <property type="entry name" value="PEBP-like"/>
    <property type="match status" value="1"/>
</dbReference>
<dbReference type="RefSeq" id="WP_163228801.1">
    <property type="nucleotide sequence ID" value="NZ_BMLD01000007.1"/>
</dbReference>
<proteinExistence type="predicted"/>
<dbReference type="InterPro" id="IPR005247">
    <property type="entry name" value="YbhB_YbcL/LppC-like"/>
</dbReference>
<accession>A0ABU1MUB1</accession>
<dbReference type="Proteomes" id="UP001262754">
    <property type="component" value="Unassembled WGS sequence"/>
</dbReference>
<dbReference type="InterPro" id="IPR008914">
    <property type="entry name" value="PEBP"/>
</dbReference>
<dbReference type="PANTHER" id="PTHR30289">
    <property type="entry name" value="UNCHARACTERIZED PROTEIN YBCL-RELATED"/>
    <property type="match status" value="1"/>
</dbReference>
<sequence length="183" mass="19501">MPHAHTPDHSGAAITMLKVQPFGESSLILTTPATDINGRIADRHSAYHDNLSPPLVWTPVQGAGAYAIIVEDPDAPREQPFVHWLIWNIPGEATSLPEGLPNEASLGLVGGATQGVNDNGTVGWFGPRPPVGHGVHHYHFQIFALVERLPFDEKTPLADLVNALKGDALASDDLIVTYEAAGA</sequence>
<name>A0ABU1MUB1_9CAUL</name>
<gene>
    <name evidence="1" type="ORF">J2800_000470</name>
</gene>
<protein>
    <submittedName>
        <fullName evidence="1">Raf kinase inhibitor-like YbhB/YbcL family protein</fullName>
    </submittedName>
</protein>
<evidence type="ECO:0000313" key="1">
    <source>
        <dbReference type="EMBL" id="MDR6529746.1"/>
    </source>
</evidence>
<dbReference type="GO" id="GO:0004860">
    <property type="term" value="F:protein kinase inhibitor activity"/>
    <property type="evidence" value="ECO:0007669"/>
    <property type="project" value="UniProtKB-KW"/>
</dbReference>
<dbReference type="Pfam" id="PF01161">
    <property type="entry name" value="PBP"/>
    <property type="match status" value="1"/>
</dbReference>
<dbReference type="NCBIfam" id="TIGR00481">
    <property type="entry name" value="YbhB/YbcL family Raf kinase inhibitor-like protein"/>
    <property type="match status" value="1"/>
</dbReference>
<dbReference type="EMBL" id="JAVDRL010000002">
    <property type="protein sequence ID" value="MDR6529746.1"/>
    <property type="molecule type" value="Genomic_DNA"/>
</dbReference>